<sequence>MTLPAPVEISLRAAAGSASRVRVSGVRASAAPPGRPAAVRADSDRGHAVSSASTTLDGLRSAVEDRPDLIVLDLGLPDMDGADLLRMLRAVSRVPVVAFWSVLAEDQARTVTLDLAAGPLRVAVSADDLAAGVDALVGNVFAHTPDGASFRVGLAPGGGGGGGERERETTGPDGRGGGVLLTVSDAGPGSRP</sequence>
<dbReference type="Proteomes" id="UP000262538">
    <property type="component" value="Unassembled WGS sequence"/>
</dbReference>
<gene>
    <name evidence="4" type="ORF">DI270_025450</name>
</gene>
<feature type="modified residue" description="4-aspartylphosphate" evidence="1">
    <location>
        <position position="73"/>
    </location>
</feature>
<dbReference type="InterPro" id="IPR001789">
    <property type="entry name" value="Sig_transdc_resp-reg_receiver"/>
</dbReference>
<feature type="compositionally biased region" description="Low complexity" evidence="2">
    <location>
        <begin position="26"/>
        <end position="40"/>
    </location>
</feature>
<dbReference type="EMBL" id="QFZU02000138">
    <property type="protein sequence ID" value="RGA02223.1"/>
    <property type="molecule type" value="Genomic_DNA"/>
</dbReference>
<organism evidence="4 5">
    <name type="scientific">Microbispora triticiradicis</name>
    <dbReference type="NCBI Taxonomy" id="2200763"/>
    <lineage>
        <taxon>Bacteria</taxon>
        <taxon>Bacillati</taxon>
        <taxon>Actinomycetota</taxon>
        <taxon>Actinomycetes</taxon>
        <taxon>Streptosporangiales</taxon>
        <taxon>Streptosporangiaceae</taxon>
        <taxon>Microbispora</taxon>
    </lineage>
</organism>
<keyword evidence="1" id="KW-0597">Phosphoprotein</keyword>
<dbReference type="Pfam" id="PF00072">
    <property type="entry name" value="Response_reg"/>
    <property type="match status" value="1"/>
</dbReference>
<dbReference type="InterPro" id="IPR011006">
    <property type="entry name" value="CheY-like_superfamily"/>
</dbReference>
<accession>A0ABX9LES1</accession>
<evidence type="ECO:0000259" key="3">
    <source>
        <dbReference type="PROSITE" id="PS50110"/>
    </source>
</evidence>
<name>A0ABX9LES1_9ACTN</name>
<feature type="region of interest" description="Disordered" evidence="2">
    <location>
        <begin position="152"/>
        <end position="192"/>
    </location>
</feature>
<dbReference type="GO" id="GO:0003677">
    <property type="term" value="F:DNA binding"/>
    <property type="evidence" value="ECO:0007669"/>
    <property type="project" value="UniProtKB-KW"/>
</dbReference>
<dbReference type="Gene3D" id="3.40.50.2300">
    <property type="match status" value="1"/>
</dbReference>
<reference evidence="4 5" key="1">
    <citation type="submission" date="2018-08" db="EMBL/GenBank/DDBJ databases">
        <title>Microbispora. triticiradicis sp. nov., a novel actinomycete isolated from the root of wheat (Triticum aestivum L.)).</title>
        <authorList>
            <person name="Han C."/>
        </authorList>
    </citation>
    <scope>NUCLEOTIDE SEQUENCE [LARGE SCALE GENOMIC DNA]</scope>
    <source>
        <strain evidence="4 5">NEAU-HRDPA2-9</strain>
    </source>
</reference>
<comment type="caution">
    <text evidence="4">The sequence shown here is derived from an EMBL/GenBank/DDBJ whole genome shotgun (WGS) entry which is preliminary data.</text>
</comment>
<proteinExistence type="predicted"/>
<evidence type="ECO:0000313" key="5">
    <source>
        <dbReference type="Proteomes" id="UP000262538"/>
    </source>
</evidence>
<dbReference type="SUPFAM" id="SSF52172">
    <property type="entry name" value="CheY-like"/>
    <property type="match status" value="1"/>
</dbReference>
<feature type="region of interest" description="Disordered" evidence="2">
    <location>
        <begin position="26"/>
        <end position="54"/>
    </location>
</feature>
<keyword evidence="4" id="KW-0238">DNA-binding</keyword>
<feature type="domain" description="Response regulatory" evidence="3">
    <location>
        <begin position="24"/>
        <end position="137"/>
    </location>
</feature>
<evidence type="ECO:0000313" key="4">
    <source>
        <dbReference type="EMBL" id="RGA02223.1"/>
    </source>
</evidence>
<evidence type="ECO:0000256" key="1">
    <source>
        <dbReference type="PROSITE-ProRule" id="PRU00169"/>
    </source>
</evidence>
<dbReference type="PROSITE" id="PS50110">
    <property type="entry name" value="RESPONSE_REGULATORY"/>
    <property type="match status" value="1"/>
</dbReference>
<protein>
    <submittedName>
        <fullName evidence="4">DNA-binding response regulator</fullName>
    </submittedName>
</protein>
<evidence type="ECO:0000256" key="2">
    <source>
        <dbReference type="SAM" id="MobiDB-lite"/>
    </source>
</evidence>
<keyword evidence="5" id="KW-1185">Reference proteome</keyword>